<proteinExistence type="predicted"/>
<dbReference type="SMART" id="SM00271">
    <property type="entry name" value="DnaJ"/>
    <property type="match status" value="1"/>
</dbReference>
<gene>
    <name evidence="7" type="ORF">C1SCF055_LOCUS38799</name>
</gene>
<dbReference type="Pfam" id="PF01556">
    <property type="entry name" value="DnaJ_C"/>
    <property type="match status" value="1"/>
</dbReference>
<dbReference type="InterPro" id="IPR002939">
    <property type="entry name" value="DnaJ_C"/>
</dbReference>
<dbReference type="OrthoDB" id="550424at2759"/>
<reference evidence="8" key="2">
    <citation type="submission" date="2024-04" db="EMBL/GenBank/DDBJ databases">
        <authorList>
            <person name="Chen Y."/>
            <person name="Shah S."/>
            <person name="Dougan E. K."/>
            <person name="Thang M."/>
            <person name="Chan C."/>
        </authorList>
    </citation>
    <scope>NUCLEOTIDE SEQUENCE [LARGE SCALE GENOMIC DNA]</scope>
</reference>
<dbReference type="Gene3D" id="2.60.260.20">
    <property type="entry name" value="Urease metallochaperone UreE, N-terminal domain"/>
    <property type="match status" value="2"/>
</dbReference>
<comment type="caution">
    <text evidence="7">The sequence shown here is derived from an EMBL/GenBank/DDBJ whole genome shotgun (WGS) entry which is preliminary data.</text>
</comment>
<dbReference type="InterPro" id="IPR018253">
    <property type="entry name" value="DnaJ_domain_CS"/>
</dbReference>
<dbReference type="CDD" id="cd06257">
    <property type="entry name" value="DnaJ"/>
    <property type="match status" value="1"/>
</dbReference>
<dbReference type="InterPro" id="IPR036869">
    <property type="entry name" value="J_dom_sf"/>
</dbReference>
<dbReference type="SUPFAM" id="SSF49493">
    <property type="entry name" value="HSP40/DnaJ peptide-binding domain"/>
    <property type="match status" value="2"/>
</dbReference>
<accession>A0A9P1GHZ2</accession>
<evidence type="ECO:0000256" key="1">
    <source>
        <dbReference type="ARBA" id="ARBA00022723"/>
    </source>
</evidence>
<evidence type="ECO:0000313" key="8">
    <source>
        <dbReference type="EMBL" id="CAL1167233.1"/>
    </source>
</evidence>
<name>A0A9P1GHZ2_9DINO</name>
<feature type="region of interest" description="Disordered" evidence="5">
    <location>
        <begin position="374"/>
        <end position="403"/>
    </location>
</feature>
<dbReference type="PRINTS" id="PR00625">
    <property type="entry name" value="JDOMAIN"/>
</dbReference>
<reference evidence="7" key="1">
    <citation type="submission" date="2022-10" db="EMBL/GenBank/DDBJ databases">
        <authorList>
            <person name="Chen Y."/>
            <person name="Dougan E. K."/>
            <person name="Chan C."/>
            <person name="Rhodes N."/>
            <person name="Thang M."/>
        </authorList>
    </citation>
    <scope>NUCLEOTIDE SEQUENCE</scope>
</reference>
<keyword evidence="3" id="KW-0863">Zinc-finger</keyword>
<dbReference type="FunFam" id="2.60.260.20:FF:000003">
    <property type="entry name" value="DnaJ subfamily A member 2"/>
    <property type="match status" value="1"/>
</dbReference>
<evidence type="ECO:0000313" key="7">
    <source>
        <dbReference type="EMBL" id="CAI4013858.1"/>
    </source>
</evidence>
<dbReference type="InterPro" id="IPR036410">
    <property type="entry name" value="HSP_DnaJ_Cys-rich_dom_sf"/>
</dbReference>
<dbReference type="Gene3D" id="2.10.230.10">
    <property type="entry name" value="Heat shock protein DnaJ, cysteine-rich domain"/>
    <property type="match status" value="1"/>
</dbReference>
<dbReference type="CDD" id="cd10747">
    <property type="entry name" value="DnaJ_C"/>
    <property type="match status" value="1"/>
</dbReference>
<dbReference type="InterPro" id="IPR044713">
    <property type="entry name" value="DNJA1/2-like"/>
</dbReference>
<evidence type="ECO:0000313" key="10">
    <source>
        <dbReference type="Proteomes" id="UP001152797"/>
    </source>
</evidence>
<dbReference type="SUPFAM" id="SSF57938">
    <property type="entry name" value="DnaJ/Hsp40 cysteine-rich domain"/>
    <property type="match status" value="1"/>
</dbReference>
<evidence type="ECO:0000256" key="2">
    <source>
        <dbReference type="ARBA" id="ARBA00022737"/>
    </source>
</evidence>
<sequence length="403" mass="44713">MFFIPGGLPGPQIPGPGDEDEDGRAAPSPQVDTCRFYDLLGVGKDATPSEIKKAYHKKAMRLHPDKGGDPDDFKELQRAFEVLSDEEKRKRYDHTGEEGLDSDANDQDLLSHIFGKGRNKPGRPKTKDVVRPIWVTLEELYTGVNRRLPITRKVLDPSGESCKCDACDGKGVAIQVLRMGPMVRQVQQTCEKCSGKGSCHKMQNVREVLEVFVEKGSPNGHKITIHGKADEADGCEAGDVVVVVREQDHPKFMRKEADLYYSVELSLSEALTGFRLVVQHLDDRKLLVRSKPGEVLRPRRSGLVLKAVKGAGMPIHQDPFNFGNLFLVVTLRFPEVMSEATGTALKSMLGIKEAAGESQEDLEEVFCEDIDPLSSAKSSKKVTTQAYDEDDEEHHHGIECKHQ</sequence>
<evidence type="ECO:0000256" key="5">
    <source>
        <dbReference type="SAM" id="MobiDB-lite"/>
    </source>
</evidence>
<keyword evidence="2" id="KW-0677">Repeat</keyword>
<keyword evidence="1" id="KW-0479">Metal-binding</keyword>
<dbReference type="PANTHER" id="PTHR43888">
    <property type="entry name" value="DNAJ-LIKE-2, ISOFORM A-RELATED"/>
    <property type="match status" value="1"/>
</dbReference>
<evidence type="ECO:0000256" key="3">
    <source>
        <dbReference type="ARBA" id="ARBA00022771"/>
    </source>
</evidence>
<dbReference type="EMBL" id="CAMXCT010006068">
    <property type="protein sequence ID" value="CAI4013858.1"/>
    <property type="molecule type" value="Genomic_DNA"/>
</dbReference>
<organism evidence="7">
    <name type="scientific">Cladocopium goreaui</name>
    <dbReference type="NCBI Taxonomy" id="2562237"/>
    <lineage>
        <taxon>Eukaryota</taxon>
        <taxon>Sar</taxon>
        <taxon>Alveolata</taxon>
        <taxon>Dinophyceae</taxon>
        <taxon>Suessiales</taxon>
        <taxon>Symbiodiniaceae</taxon>
        <taxon>Cladocopium</taxon>
    </lineage>
</organism>
<dbReference type="EMBL" id="CAMXCT030006068">
    <property type="protein sequence ID" value="CAL4801170.1"/>
    <property type="molecule type" value="Genomic_DNA"/>
</dbReference>
<dbReference type="SUPFAM" id="SSF46565">
    <property type="entry name" value="Chaperone J-domain"/>
    <property type="match status" value="1"/>
</dbReference>
<evidence type="ECO:0000259" key="6">
    <source>
        <dbReference type="PROSITE" id="PS50076"/>
    </source>
</evidence>
<feature type="domain" description="J" evidence="6">
    <location>
        <begin position="35"/>
        <end position="96"/>
    </location>
</feature>
<dbReference type="GO" id="GO:0051082">
    <property type="term" value="F:unfolded protein binding"/>
    <property type="evidence" value="ECO:0007669"/>
    <property type="project" value="InterPro"/>
</dbReference>
<dbReference type="InterPro" id="IPR001623">
    <property type="entry name" value="DnaJ_domain"/>
</dbReference>
<evidence type="ECO:0000256" key="4">
    <source>
        <dbReference type="ARBA" id="ARBA00022833"/>
    </source>
</evidence>
<dbReference type="PROSITE" id="PS50076">
    <property type="entry name" value="DNAJ_2"/>
    <property type="match status" value="1"/>
</dbReference>
<dbReference type="GO" id="GO:0030544">
    <property type="term" value="F:Hsp70 protein binding"/>
    <property type="evidence" value="ECO:0007669"/>
    <property type="project" value="InterPro"/>
</dbReference>
<feature type="compositionally biased region" description="Polar residues" evidence="5">
    <location>
        <begin position="375"/>
        <end position="386"/>
    </location>
</feature>
<dbReference type="GO" id="GO:0008270">
    <property type="term" value="F:zinc ion binding"/>
    <property type="evidence" value="ECO:0007669"/>
    <property type="project" value="UniProtKB-KW"/>
</dbReference>
<feature type="compositionally biased region" description="Basic and acidic residues" evidence="5">
    <location>
        <begin position="393"/>
        <end position="403"/>
    </location>
</feature>
<keyword evidence="4" id="KW-0862">Zinc</keyword>
<dbReference type="Gene3D" id="1.10.287.110">
    <property type="entry name" value="DnaJ domain"/>
    <property type="match status" value="1"/>
</dbReference>
<dbReference type="GO" id="GO:0006457">
    <property type="term" value="P:protein folding"/>
    <property type="evidence" value="ECO:0007669"/>
    <property type="project" value="InterPro"/>
</dbReference>
<keyword evidence="10" id="KW-1185">Reference proteome</keyword>
<evidence type="ECO:0000313" key="9">
    <source>
        <dbReference type="EMBL" id="CAL4801170.1"/>
    </source>
</evidence>
<dbReference type="EMBL" id="CAMXCT020006068">
    <property type="protein sequence ID" value="CAL1167233.1"/>
    <property type="molecule type" value="Genomic_DNA"/>
</dbReference>
<feature type="region of interest" description="Disordered" evidence="5">
    <location>
        <begin position="1"/>
        <end position="30"/>
    </location>
</feature>
<dbReference type="Proteomes" id="UP001152797">
    <property type="component" value="Unassembled WGS sequence"/>
</dbReference>
<dbReference type="PROSITE" id="PS00636">
    <property type="entry name" value="DNAJ_1"/>
    <property type="match status" value="1"/>
</dbReference>
<dbReference type="AlphaFoldDB" id="A0A9P1GHZ2"/>
<dbReference type="Pfam" id="PF00226">
    <property type="entry name" value="DnaJ"/>
    <property type="match status" value="1"/>
</dbReference>
<protein>
    <submittedName>
        <fullName evidence="9">Chaperone protein dnaJ 2 (AtDjA2)</fullName>
    </submittedName>
</protein>
<dbReference type="InterPro" id="IPR008971">
    <property type="entry name" value="HSP40/DnaJ_pept-bd"/>
</dbReference>